<gene>
    <name evidence="1" type="ORF">N3K66_000390</name>
</gene>
<evidence type="ECO:0000313" key="2">
    <source>
        <dbReference type="Proteomes" id="UP001163324"/>
    </source>
</evidence>
<keyword evidence="2" id="KW-1185">Reference proteome</keyword>
<proteinExistence type="predicted"/>
<reference evidence="1" key="1">
    <citation type="submission" date="2022-10" db="EMBL/GenBank/DDBJ databases">
        <title>Complete Genome of Trichothecium roseum strain YXFP-22015, a Plant Pathogen Isolated from Citrus.</title>
        <authorList>
            <person name="Wang Y."/>
            <person name="Zhu L."/>
        </authorList>
    </citation>
    <scope>NUCLEOTIDE SEQUENCE</scope>
    <source>
        <strain evidence="1">YXFP-22015</strain>
    </source>
</reference>
<dbReference type="EMBL" id="CM047940">
    <property type="protein sequence ID" value="KAI9903861.1"/>
    <property type="molecule type" value="Genomic_DNA"/>
</dbReference>
<name>A0ACC0VDA0_9HYPO</name>
<evidence type="ECO:0000313" key="1">
    <source>
        <dbReference type="EMBL" id="KAI9903861.1"/>
    </source>
</evidence>
<comment type="caution">
    <text evidence="1">The sequence shown here is derived from an EMBL/GenBank/DDBJ whole genome shotgun (WGS) entry which is preliminary data.</text>
</comment>
<accession>A0ACC0VDA0</accession>
<organism evidence="1 2">
    <name type="scientific">Trichothecium roseum</name>
    <dbReference type="NCBI Taxonomy" id="47278"/>
    <lineage>
        <taxon>Eukaryota</taxon>
        <taxon>Fungi</taxon>
        <taxon>Dikarya</taxon>
        <taxon>Ascomycota</taxon>
        <taxon>Pezizomycotina</taxon>
        <taxon>Sordariomycetes</taxon>
        <taxon>Hypocreomycetidae</taxon>
        <taxon>Hypocreales</taxon>
        <taxon>Hypocreales incertae sedis</taxon>
        <taxon>Trichothecium</taxon>
    </lineage>
</organism>
<sequence length="650" mass="70126">MFLKHIDLTTALRPSYLPDEVLLFVQDNVGLYEGKVKLPNQQNGHVYLTSHRICYVDQNDPRGNSVALELKDVDRHEFYAGFLKSSPKVTIVPKPPKRANLGSRAASYSASPYGFGASSPRHDQSPRRPPKPTNAASVTWVCSICSFSNPVPSNFDPTAANAHTPLPPCLACGIKPTLAHVLKAAISNANNRSTPSPVPTGSSPLPYRPRGSDSRPDSVNFEDTHPVDSTASPAFGPGEGTSFQCPRCTFENHPSLLSCEMCGGPLLSKRSSPDVGFSCGLMRTDSPGPVADIPAGRSSSGIDVSECIKISFRAGNGGDKIFYERLKGSMTQRKWLLQNAPPAPKSNRAAGDGTDASGEQSGTSRKKGVGIAGLEQLGLNMRKNNEIIIGSAFEDLEALMASAKDVIALAERFARQNGAAGGGATAEENALLAESATQLGLITTKDIVGSGGGSESLYLSELARNVAEFLTDDARGILKKAGGIITLVDLWASFNRARGGVELVSPKDFEKAARLWESLKLPVRLRTFRSGVMVVQGSDRTDETTIASLQSWLKDLHEFPPDRDVSWDWHQFGRGVTARDTAERFGWSMGVAEEELLMAEERGILCREEGIEGLKFWENFIDTGDIAPPKSRAEQEQIELMKALRESGLI</sequence>
<protein>
    <submittedName>
        <fullName evidence="1">Uncharacterized protein</fullName>
    </submittedName>
</protein>
<dbReference type="Proteomes" id="UP001163324">
    <property type="component" value="Chromosome 1"/>
</dbReference>